<dbReference type="AlphaFoldDB" id="A0A7X4KMR4"/>
<dbReference type="Gene3D" id="3.30.429.10">
    <property type="entry name" value="Macrophage Migration Inhibitory Factor"/>
    <property type="match status" value="1"/>
</dbReference>
<dbReference type="SUPFAM" id="SSF55331">
    <property type="entry name" value="Tautomerase/MIF"/>
    <property type="match status" value="1"/>
</dbReference>
<organism evidence="1 2">
    <name type="scientific">Pseudoduganella aquatica</name>
    <dbReference type="NCBI Taxonomy" id="2660641"/>
    <lineage>
        <taxon>Bacteria</taxon>
        <taxon>Pseudomonadati</taxon>
        <taxon>Pseudomonadota</taxon>
        <taxon>Betaproteobacteria</taxon>
        <taxon>Burkholderiales</taxon>
        <taxon>Oxalobacteraceae</taxon>
        <taxon>Telluria group</taxon>
        <taxon>Pseudoduganella</taxon>
    </lineage>
</organism>
<protein>
    <submittedName>
        <fullName evidence="1">4-oxalocrotonate tautomerase</fullName>
    </submittedName>
</protein>
<reference evidence="1 2" key="1">
    <citation type="submission" date="2019-12" db="EMBL/GenBank/DDBJ databases">
        <title>Novel species isolated from a subtropical stream in China.</title>
        <authorList>
            <person name="Lu H."/>
        </authorList>
    </citation>
    <scope>NUCLEOTIDE SEQUENCE [LARGE SCALE GENOMIC DNA]</scope>
    <source>
        <strain evidence="1 2">FT127W</strain>
    </source>
</reference>
<gene>
    <name evidence="1" type="ORF">GTP77_08405</name>
</gene>
<dbReference type="InterPro" id="IPR014347">
    <property type="entry name" value="Tautomerase/MIF_sf"/>
</dbReference>
<evidence type="ECO:0000313" key="1">
    <source>
        <dbReference type="EMBL" id="MYN07361.1"/>
    </source>
</evidence>
<keyword evidence="2" id="KW-1185">Reference proteome</keyword>
<proteinExistence type="predicted"/>
<comment type="caution">
    <text evidence="1">The sequence shown here is derived from an EMBL/GenBank/DDBJ whole genome shotgun (WGS) entry which is preliminary data.</text>
</comment>
<dbReference type="EMBL" id="WWCU01000006">
    <property type="protein sequence ID" value="MYN07361.1"/>
    <property type="molecule type" value="Genomic_DNA"/>
</dbReference>
<dbReference type="PANTHER" id="PTHR35530:SF1">
    <property type="entry name" value="2-HYDROXYMUCONATE TAUTOMERASE"/>
    <property type="match status" value="1"/>
</dbReference>
<dbReference type="Proteomes" id="UP000450676">
    <property type="component" value="Unassembled WGS sequence"/>
</dbReference>
<evidence type="ECO:0000313" key="2">
    <source>
        <dbReference type="Proteomes" id="UP000450676"/>
    </source>
</evidence>
<dbReference type="RefSeq" id="WP_161071714.1">
    <property type="nucleotide sequence ID" value="NZ_CP086370.1"/>
</dbReference>
<accession>A0A7X4KMR4</accession>
<dbReference type="PANTHER" id="PTHR35530">
    <property type="entry name" value="TAUTOMERASE-RELATED"/>
    <property type="match status" value="1"/>
</dbReference>
<name>A0A7X4KMR4_9BURK</name>
<sequence>MPILNLTLSTPASAGQSQRAAAILLRLTNDILHKAQPLTSIAISHVEPQHWYIGAASLAQQEKASFFLDIKITDETNTASEKAAYIKAVFEEMAGLLGPLHEVSYVHIDDARPAAWGYGGLTQQYRAVKKSMAPAEA</sequence>